<feature type="domain" description="Tyr recombinase" evidence="3">
    <location>
        <begin position="168"/>
        <end position="383"/>
    </location>
</feature>
<evidence type="ECO:0000256" key="1">
    <source>
        <dbReference type="ARBA" id="ARBA00022908"/>
    </source>
</evidence>
<dbReference type="GO" id="GO:0015074">
    <property type="term" value="P:DNA integration"/>
    <property type="evidence" value="ECO:0007669"/>
    <property type="project" value="UniProtKB-KW"/>
</dbReference>
<protein>
    <submittedName>
        <fullName evidence="4">Phage integrase family protein</fullName>
    </submittedName>
</protein>
<dbReference type="EMBL" id="SGXM01000016">
    <property type="protein sequence ID" value="RZT28836.1"/>
    <property type="molecule type" value="Genomic_DNA"/>
</dbReference>
<dbReference type="InterPro" id="IPR011010">
    <property type="entry name" value="DNA_brk_join_enz"/>
</dbReference>
<reference evidence="4 5" key="1">
    <citation type="journal article" date="2015" name="Stand. Genomic Sci.">
        <title>Genomic Encyclopedia of Bacterial and Archaeal Type Strains, Phase III: the genomes of soil and plant-associated and newly described type strains.</title>
        <authorList>
            <person name="Whitman W.B."/>
            <person name="Woyke T."/>
            <person name="Klenk H.P."/>
            <person name="Zhou Y."/>
            <person name="Lilburn T.G."/>
            <person name="Beck B.J."/>
            <person name="De Vos P."/>
            <person name="Vandamme P."/>
            <person name="Eisen J.A."/>
            <person name="Garrity G."/>
            <person name="Hugenholtz P."/>
            <person name="Kyrpides N.C."/>
        </authorList>
    </citation>
    <scope>NUCLEOTIDE SEQUENCE [LARGE SCALE GENOMIC DNA]</scope>
    <source>
        <strain evidence="4 5">ASC-9842</strain>
    </source>
</reference>
<name>A0A4Q7R7U3_9BURK</name>
<dbReference type="Gene3D" id="1.10.443.10">
    <property type="entry name" value="Intergrase catalytic core"/>
    <property type="match status" value="1"/>
</dbReference>
<evidence type="ECO:0000313" key="5">
    <source>
        <dbReference type="Proteomes" id="UP000291078"/>
    </source>
</evidence>
<dbReference type="InterPro" id="IPR013762">
    <property type="entry name" value="Integrase-like_cat_sf"/>
</dbReference>
<dbReference type="Proteomes" id="UP000291078">
    <property type="component" value="Unassembled WGS sequence"/>
</dbReference>
<dbReference type="SUPFAM" id="SSF56349">
    <property type="entry name" value="DNA breaking-rejoining enzymes"/>
    <property type="match status" value="1"/>
</dbReference>
<dbReference type="InterPro" id="IPR002104">
    <property type="entry name" value="Integrase_catalytic"/>
</dbReference>
<accession>A0A4Q7R7U3</accession>
<keyword evidence="2" id="KW-0233">DNA recombination</keyword>
<evidence type="ECO:0000256" key="2">
    <source>
        <dbReference type="ARBA" id="ARBA00023172"/>
    </source>
</evidence>
<dbReference type="OrthoDB" id="6819422at2"/>
<keyword evidence="5" id="KW-1185">Reference proteome</keyword>
<dbReference type="CDD" id="cd00397">
    <property type="entry name" value="DNA_BRE_C"/>
    <property type="match status" value="1"/>
</dbReference>
<dbReference type="InterPro" id="IPR050090">
    <property type="entry name" value="Tyrosine_recombinase_XerCD"/>
</dbReference>
<dbReference type="PANTHER" id="PTHR30349">
    <property type="entry name" value="PHAGE INTEGRASE-RELATED"/>
    <property type="match status" value="1"/>
</dbReference>
<dbReference type="GO" id="GO:0003677">
    <property type="term" value="F:DNA binding"/>
    <property type="evidence" value="ECO:0007669"/>
    <property type="project" value="InterPro"/>
</dbReference>
<evidence type="ECO:0000313" key="4">
    <source>
        <dbReference type="EMBL" id="RZT28836.1"/>
    </source>
</evidence>
<organism evidence="4 5">
    <name type="scientific">Cupriavidus agavae</name>
    <dbReference type="NCBI Taxonomy" id="1001822"/>
    <lineage>
        <taxon>Bacteria</taxon>
        <taxon>Pseudomonadati</taxon>
        <taxon>Pseudomonadota</taxon>
        <taxon>Betaproteobacteria</taxon>
        <taxon>Burkholderiales</taxon>
        <taxon>Burkholderiaceae</taxon>
        <taxon>Cupriavidus</taxon>
    </lineage>
</organism>
<dbReference type="Pfam" id="PF00589">
    <property type="entry name" value="Phage_integrase"/>
    <property type="match status" value="1"/>
</dbReference>
<sequence length="396" mass="45488">MTPHFHVVMVRHQTGERIPILLDEDRQPITWINMYLLLRLRPRLAANSQEKALRTLGYFWVWCSMQKDPVRPRLENGEGLTPNEIVAGLYPWLRRNFEATGQVRRLVVSQNTVTQRMREVMRFITWHLENAMVKWPVGSPQIQDIRAKLQTIQRTFATAGRARIELSQHARALTRDELASLLAICRPNSNNNPWKAPYQQRNYLMVLMMATLGLRRGEVLKLRIGDCLLSGPTPQVRVRQAPNDSDDPRLAEPQVKTESRLLPCEITLARLLDDYICKARRQIKDSGRTLFLFLARDGRPMSLARVNGVVAQIGLVHPQFGELHPHALRSTCATHFRERAVARGLEEERVDKHMMYFFGWRSSTSIKSYVIDAIRREAGEVGLSYQATLLGSSNPI</sequence>
<dbReference type="AlphaFoldDB" id="A0A4Q7R7U3"/>
<dbReference type="RefSeq" id="WP_130394080.1">
    <property type="nucleotide sequence ID" value="NZ_SGXM01000016.1"/>
</dbReference>
<evidence type="ECO:0000259" key="3">
    <source>
        <dbReference type="PROSITE" id="PS51898"/>
    </source>
</evidence>
<dbReference type="PROSITE" id="PS51898">
    <property type="entry name" value="TYR_RECOMBINASE"/>
    <property type="match status" value="1"/>
</dbReference>
<dbReference type="GO" id="GO:0006310">
    <property type="term" value="P:DNA recombination"/>
    <property type="evidence" value="ECO:0007669"/>
    <property type="project" value="UniProtKB-KW"/>
</dbReference>
<comment type="caution">
    <text evidence="4">The sequence shown here is derived from an EMBL/GenBank/DDBJ whole genome shotgun (WGS) entry which is preliminary data.</text>
</comment>
<proteinExistence type="predicted"/>
<gene>
    <name evidence="4" type="ORF">EV147_5204</name>
</gene>
<keyword evidence="1" id="KW-0229">DNA integration</keyword>